<comment type="caution">
    <text evidence="8">The sequence shown here is derived from an EMBL/GenBank/DDBJ whole genome shotgun (WGS) entry which is preliminary data.</text>
</comment>
<dbReference type="PANTHER" id="PTHR33452">
    <property type="entry name" value="OXIDOREDUCTASE CATD-RELATED"/>
    <property type="match status" value="1"/>
</dbReference>
<evidence type="ECO:0000256" key="7">
    <source>
        <dbReference type="SAM" id="Phobius"/>
    </source>
</evidence>
<dbReference type="Proteomes" id="UP000249467">
    <property type="component" value="Unassembled WGS sequence"/>
</dbReference>
<keyword evidence="3" id="KW-1003">Cell membrane</keyword>
<feature type="transmembrane region" description="Helical" evidence="7">
    <location>
        <begin position="95"/>
        <end position="118"/>
    </location>
</feature>
<evidence type="ECO:0000256" key="6">
    <source>
        <dbReference type="ARBA" id="ARBA00023136"/>
    </source>
</evidence>
<proteinExistence type="inferred from homology"/>
<keyword evidence="6 7" id="KW-0472">Membrane</keyword>
<feature type="transmembrane region" description="Helical" evidence="7">
    <location>
        <begin position="63"/>
        <end position="88"/>
    </location>
</feature>
<feature type="transmembrane region" description="Helical" evidence="7">
    <location>
        <begin position="21"/>
        <end position="43"/>
    </location>
</feature>
<evidence type="ECO:0000256" key="3">
    <source>
        <dbReference type="ARBA" id="ARBA00022475"/>
    </source>
</evidence>
<dbReference type="AlphaFoldDB" id="A0A2W4XX76"/>
<evidence type="ECO:0000256" key="4">
    <source>
        <dbReference type="ARBA" id="ARBA00022692"/>
    </source>
</evidence>
<reference evidence="8 9" key="2">
    <citation type="submission" date="2018-06" db="EMBL/GenBank/DDBJ databases">
        <title>Metagenomic assembly of (sub)arctic Cyanobacteria and their associated microbiome from non-axenic cultures.</title>
        <authorList>
            <person name="Baurain D."/>
        </authorList>
    </citation>
    <scope>NUCLEOTIDE SEQUENCE [LARGE SCALE GENOMIC DNA]</scope>
    <source>
        <strain evidence="8">ULC066bin1</strain>
    </source>
</reference>
<comment type="subcellular location">
    <subcellularLocation>
        <location evidence="1">Cell membrane</location>
        <topology evidence="1">Multi-pass membrane protein</topology>
    </subcellularLocation>
</comment>
<evidence type="ECO:0000313" key="8">
    <source>
        <dbReference type="EMBL" id="PZO39861.1"/>
    </source>
</evidence>
<evidence type="ECO:0000256" key="5">
    <source>
        <dbReference type="ARBA" id="ARBA00022989"/>
    </source>
</evidence>
<dbReference type="Pfam" id="PF07681">
    <property type="entry name" value="DoxX"/>
    <property type="match status" value="1"/>
</dbReference>
<protein>
    <submittedName>
        <fullName evidence="8">DoxX family protein</fullName>
    </submittedName>
</protein>
<evidence type="ECO:0000256" key="2">
    <source>
        <dbReference type="ARBA" id="ARBA00006679"/>
    </source>
</evidence>
<reference evidence="8 9" key="1">
    <citation type="submission" date="2018-04" db="EMBL/GenBank/DDBJ databases">
        <authorList>
            <person name="Go L.Y."/>
            <person name="Mitchell J.A."/>
        </authorList>
    </citation>
    <scope>NUCLEOTIDE SEQUENCE [LARGE SCALE GENOMIC DNA]</scope>
    <source>
        <strain evidence="8">ULC066bin1</strain>
    </source>
</reference>
<evidence type="ECO:0000256" key="1">
    <source>
        <dbReference type="ARBA" id="ARBA00004651"/>
    </source>
</evidence>
<keyword evidence="5 7" id="KW-1133">Transmembrane helix</keyword>
<feature type="transmembrane region" description="Helical" evidence="7">
    <location>
        <begin position="124"/>
        <end position="144"/>
    </location>
</feature>
<dbReference type="GO" id="GO:0005886">
    <property type="term" value="C:plasma membrane"/>
    <property type="evidence" value="ECO:0007669"/>
    <property type="project" value="UniProtKB-SubCell"/>
</dbReference>
<comment type="similarity">
    <text evidence="2">Belongs to the DoxX family.</text>
</comment>
<organism evidence="8 9">
    <name type="scientific">Pseudanabaena frigida</name>
    <dbReference type="NCBI Taxonomy" id="945775"/>
    <lineage>
        <taxon>Bacteria</taxon>
        <taxon>Bacillati</taxon>
        <taxon>Cyanobacteriota</taxon>
        <taxon>Cyanophyceae</taxon>
        <taxon>Pseudanabaenales</taxon>
        <taxon>Pseudanabaenaceae</taxon>
        <taxon>Pseudanabaena</taxon>
    </lineage>
</organism>
<dbReference type="EMBL" id="QBML01000016">
    <property type="protein sequence ID" value="PZO39861.1"/>
    <property type="molecule type" value="Genomic_DNA"/>
</dbReference>
<sequence length="176" mass="18532">MNNTVRIAASIGRLILGSDTAPVSLTQASLLLLRVVLGTVMVHNGLDKLADISGFAEAYVEAIGLPFPIFFAYCAALTEVVASPLLIIGLITRPAALGLFMTMLVANYHHILIGGFSIPSIELSSIYAASFAFFAVYGGGKYSIDTLLAGALTKWLLAPSDNDAIAQSARVRISSK</sequence>
<dbReference type="PANTHER" id="PTHR33452:SF1">
    <property type="entry name" value="INNER MEMBRANE PROTEIN YPHA-RELATED"/>
    <property type="match status" value="1"/>
</dbReference>
<name>A0A2W4XX76_9CYAN</name>
<dbReference type="InterPro" id="IPR051907">
    <property type="entry name" value="DoxX-like_oxidoreductase"/>
</dbReference>
<gene>
    <name evidence="8" type="ORF">DCF19_13320</name>
</gene>
<evidence type="ECO:0000313" key="9">
    <source>
        <dbReference type="Proteomes" id="UP000249467"/>
    </source>
</evidence>
<keyword evidence="4 7" id="KW-0812">Transmembrane</keyword>
<accession>A0A2W4XX76</accession>
<dbReference type="InterPro" id="IPR032808">
    <property type="entry name" value="DoxX"/>
</dbReference>